<dbReference type="EMBL" id="JABBFX010000002">
    <property type="protein sequence ID" value="NML46588.1"/>
    <property type="molecule type" value="Genomic_DNA"/>
</dbReference>
<dbReference type="Gene3D" id="3.40.630.10">
    <property type="entry name" value="Zn peptidases"/>
    <property type="match status" value="1"/>
</dbReference>
<dbReference type="RefSeq" id="WP_169420845.1">
    <property type="nucleotide sequence ID" value="NZ_JABBFX010000002.1"/>
</dbReference>
<dbReference type="SUPFAM" id="SSF53187">
    <property type="entry name" value="Zn-dependent exopeptidases"/>
    <property type="match status" value="1"/>
</dbReference>
<organism evidence="1 2">
    <name type="scientific">Ramlibacter agri</name>
    <dbReference type="NCBI Taxonomy" id="2728837"/>
    <lineage>
        <taxon>Bacteria</taxon>
        <taxon>Pseudomonadati</taxon>
        <taxon>Pseudomonadota</taxon>
        <taxon>Betaproteobacteria</taxon>
        <taxon>Burkholderiales</taxon>
        <taxon>Comamonadaceae</taxon>
        <taxon>Ramlibacter</taxon>
    </lineage>
</organism>
<gene>
    <name evidence="1" type="ORF">HHL11_22775</name>
</gene>
<keyword evidence="2" id="KW-1185">Reference proteome</keyword>
<evidence type="ECO:0000313" key="1">
    <source>
        <dbReference type="EMBL" id="NML46588.1"/>
    </source>
</evidence>
<dbReference type="AlphaFoldDB" id="A0A848HG24"/>
<dbReference type="Proteomes" id="UP000541185">
    <property type="component" value="Unassembled WGS sequence"/>
</dbReference>
<protein>
    <submittedName>
        <fullName evidence="1">Peptidase M14</fullName>
    </submittedName>
</protein>
<comment type="caution">
    <text evidence="1">The sequence shown here is derived from an EMBL/GenBank/DDBJ whole genome shotgun (WGS) entry which is preliminary data.</text>
</comment>
<sequence>MTETLLLETTVPRTLDAWLARFEDGSWRGTRVEGWLFEDAAARRAAERRLAAAGVQAFFRSAYKPLLHFFLEEVEAAGLVSATVRYPVHAQASAQRFLLEAYPLAGLWPQCRFEFVAGGEGLDYEVNLRWHDGREQQACVFAPNRVHVGTTGSPLLSPTGWLRTQHGDAAESTDYEQVFARIVECVEGHAWPQAEPFFERLDIRVELPGIAQRLPVGHETVSTHEALHEDIYFSLLEIFQRRSGRAPGDRRLQPGQIVPDVRAAAGPLGLRIALRAFLPLPLGEGRGEGTSDDVPLAQLAQAPTATRITREMQQLGGQPFTALTRQGRPVLGLYQPGPTAPVLVSGGQHANETSGIVGALRAAETLRARGEHFALIGLENPDGYALRSELAAWHPEHMLHAARYTALGDDLEYREQAPWFEREARRQALALSDAQLHVNLHGYPAHEWTRPLSGYLPQGFELWTVPKGFFLVLRHHRDWQAEARALLARVAQALSAVPGLADYNARQLALYEQHAGGLPFELLHGMACTVTEVERADSAPVTLITEFPDETVHGEAFRFAHTVQMETVLAAVAAWQELARRS</sequence>
<accession>A0A848HG24</accession>
<evidence type="ECO:0000313" key="2">
    <source>
        <dbReference type="Proteomes" id="UP000541185"/>
    </source>
</evidence>
<proteinExistence type="predicted"/>
<name>A0A848HG24_9BURK</name>
<reference evidence="1 2" key="1">
    <citation type="submission" date="2020-04" db="EMBL/GenBank/DDBJ databases">
        <title>Ramlibacter sp. G-1-2-2 isolated from soil.</title>
        <authorList>
            <person name="Dahal R.H."/>
        </authorList>
    </citation>
    <scope>NUCLEOTIDE SEQUENCE [LARGE SCALE GENOMIC DNA]</scope>
    <source>
        <strain evidence="1 2">G-1-2-2</strain>
    </source>
</reference>